<dbReference type="SUPFAM" id="SSF53474">
    <property type="entry name" value="alpha/beta-Hydrolases"/>
    <property type="match status" value="1"/>
</dbReference>
<dbReference type="Proteomes" id="UP000827284">
    <property type="component" value="Unassembled WGS sequence"/>
</dbReference>
<comment type="caution">
    <text evidence="5">The sequence shown here is derived from an EMBL/GenBank/DDBJ whole genome shotgun (WGS) entry which is preliminary data.</text>
</comment>
<evidence type="ECO:0000256" key="2">
    <source>
        <dbReference type="ARBA" id="ARBA00022801"/>
    </source>
</evidence>
<name>A0A9P3M0Z2_9FUNG</name>
<dbReference type="GO" id="GO:0016787">
    <property type="term" value="F:hydrolase activity"/>
    <property type="evidence" value="ECO:0007669"/>
    <property type="project" value="UniProtKB-KW"/>
</dbReference>
<dbReference type="InterPro" id="IPR019826">
    <property type="entry name" value="Carboxylesterase_B_AS"/>
</dbReference>
<feature type="domain" description="Carboxylesterase type B" evidence="4">
    <location>
        <begin position="177"/>
        <end position="689"/>
    </location>
</feature>
<feature type="signal peptide" evidence="3">
    <location>
        <begin position="1"/>
        <end position="24"/>
    </location>
</feature>
<dbReference type="InterPro" id="IPR002018">
    <property type="entry name" value="CarbesteraseB"/>
</dbReference>
<keyword evidence="6" id="KW-1185">Reference proteome</keyword>
<organism evidence="5 6">
    <name type="scientific">Entomortierella parvispora</name>
    <dbReference type="NCBI Taxonomy" id="205924"/>
    <lineage>
        <taxon>Eukaryota</taxon>
        <taxon>Fungi</taxon>
        <taxon>Fungi incertae sedis</taxon>
        <taxon>Mucoromycota</taxon>
        <taxon>Mortierellomycotina</taxon>
        <taxon>Mortierellomycetes</taxon>
        <taxon>Mortierellales</taxon>
        <taxon>Mortierellaceae</taxon>
        <taxon>Entomortierella</taxon>
    </lineage>
</organism>
<keyword evidence="3" id="KW-0732">Signal</keyword>
<reference evidence="5" key="2">
    <citation type="journal article" date="2022" name="Microbiol. Resour. Announc.">
        <title>Whole-Genome Sequence of Entomortierella parvispora E1425, a Mucoromycotan Fungus Associated with Burkholderiaceae-Related Endosymbiotic Bacteria.</title>
        <authorList>
            <person name="Herlambang A."/>
            <person name="Guo Y."/>
            <person name="Takashima Y."/>
            <person name="Narisawa K."/>
            <person name="Ohta H."/>
            <person name="Nishizawa T."/>
        </authorList>
    </citation>
    <scope>NUCLEOTIDE SEQUENCE</scope>
    <source>
        <strain evidence="5">E1425</strain>
    </source>
</reference>
<dbReference type="PROSITE" id="PS00122">
    <property type="entry name" value="CARBOXYLESTERASE_B_1"/>
    <property type="match status" value="1"/>
</dbReference>
<proteinExistence type="inferred from homology"/>
<sequence>MMFRKLVTVVVATILASQALLTGAAPVKRVGKRFLLPGAPLSSAIDGVHLLFNNDVDSASSNDHAFILLSHPRSYYDGMNDCVSVGDGGFMFISGTSSASELVSLLNHNAPAQPEVDAHTQFWVYNLVPGLFGNCLAVNKKTGTTESLACSTPLPSVCLNNVGRHRLLISNTLRQVRVNTPVGQIQGSRNRDSFRFLGIPYAEAPVGDLRFAAPVAKAPFTGTFDAIDYKAFCPQIGASSGVISAVVTDLINQATVSEDCLHLNVYTPSLKGAGEAPLPVLFFIHSSGFTNYSGSLIIFEPGNLVSRGGVVVVTFNYRLGMLGWMENINTWDRNTVPGNQAIRDQILALKWVQKNIASFGGDPDMVTIFGQSSGATSLRTFLSNPSTFDLYKRVAGESDPMDLPYMLPADAAKMTDAFMQHLGCGVTDLACARSKSTNDIVEAQQKSNAQFLAENKWVTFALIQRPVIDGELIPADFSQLVKTGKYNTKADIMWGANKDDAGMFIGLYAPDPIPIEKMLSTFEITLDASRAAAVINSSFYEPDPSDPDTVRKQWTKFATDYYFLCPLRYISREMVKFKPTYNFQFNHGRDLPVVGGKFCSMSTGRVCHGAELQDVFASGAVVPLFSQTGDDSRFARQVVDRWTTFAKTGNPNPKPGMPGLELLNPDVTSVDWVPTSRSSPTLDFNIESTLSYNQHNAACDWLDTVLLYDFMIKIPGNRPS</sequence>
<dbReference type="AlphaFoldDB" id="A0A9P3M0Z2"/>
<evidence type="ECO:0000313" key="5">
    <source>
        <dbReference type="EMBL" id="GJJ77783.1"/>
    </source>
</evidence>
<dbReference type="EMBL" id="BQFW01000014">
    <property type="protein sequence ID" value="GJJ77783.1"/>
    <property type="molecule type" value="Genomic_DNA"/>
</dbReference>
<gene>
    <name evidence="5" type="ORF">EMPS_10142</name>
</gene>
<evidence type="ECO:0000259" key="4">
    <source>
        <dbReference type="Pfam" id="PF00135"/>
    </source>
</evidence>
<reference evidence="5" key="1">
    <citation type="submission" date="2021-11" db="EMBL/GenBank/DDBJ databases">
        <authorList>
            <person name="Herlambang A."/>
            <person name="Guo Y."/>
            <person name="Takashima Y."/>
            <person name="Nishizawa T."/>
        </authorList>
    </citation>
    <scope>NUCLEOTIDE SEQUENCE</scope>
    <source>
        <strain evidence="5">E1425</strain>
    </source>
</reference>
<feature type="chain" id="PRO_5040217627" description="Carboxylesterase type B domain-containing protein" evidence="3">
    <location>
        <begin position="25"/>
        <end position="720"/>
    </location>
</feature>
<dbReference type="InterPro" id="IPR050309">
    <property type="entry name" value="Type-B_Carboxylest/Lipase"/>
</dbReference>
<keyword evidence="2" id="KW-0378">Hydrolase</keyword>
<dbReference type="OrthoDB" id="408631at2759"/>
<evidence type="ECO:0000313" key="6">
    <source>
        <dbReference type="Proteomes" id="UP000827284"/>
    </source>
</evidence>
<evidence type="ECO:0000256" key="3">
    <source>
        <dbReference type="SAM" id="SignalP"/>
    </source>
</evidence>
<dbReference type="PANTHER" id="PTHR11559">
    <property type="entry name" value="CARBOXYLESTERASE"/>
    <property type="match status" value="1"/>
</dbReference>
<comment type="similarity">
    <text evidence="1">Belongs to the type-B carboxylesterase/lipase family.</text>
</comment>
<dbReference type="Pfam" id="PF00135">
    <property type="entry name" value="COesterase"/>
    <property type="match status" value="1"/>
</dbReference>
<accession>A0A9P3M0Z2</accession>
<protein>
    <recommendedName>
        <fullName evidence="4">Carboxylesterase type B domain-containing protein</fullName>
    </recommendedName>
</protein>
<evidence type="ECO:0000256" key="1">
    <source>
        <dbReference type="ARBA" id="ARBA00005964"/>
    </source>
</evidence>
<dbReference type="InterPro" id="IPR029058">
    <property type="entry name" value="AB_hydrolase_fold"/>
</dbReference>
<dbReference type="Gene3D" id="3.40.50.1820">
    <property type="entry name" value="alpha/beta hydrolase"/>
    <property type="match status" value="1"/>
</dbReference>